<reference evidence="1" key="2">
    <citation type="submission" date="2014-03" db="EMBL/GenBank/DDBJ databases">
        <title>Candidatus Competibacter-lineage genomes retrieved from metagenomes reveal functional metabolic diversity.</title>
        <authorList>
            <person name="McIlroy S.J."/>
            <person name="Albertsen M."/>
            <person name="Andresen E.K."/>
            <person name="Saunders A.M."/>
            <person name="Kristiansen R."/>
            <person name="Stokholm-Bjerregaard M."/>
            <person name="Nielsen K.L."/>
            <person name="Nielsen P.H."/>
        </authorList>
    </citation>
    <scope>NUCLEOTIDE SEQUENCE</scope>
    <source>
        <strain evidence="1">Run_A_D11</strain>
    </source>
</reference>
<name>W6M9N1_9GAMM</name>
<protein>
    <submittedName>
        <fullName evidence="1">Uncharacterized protein</fullName>
    </submittedName>
</protein>
<dbReference type="AlphaFoldDB" id="W6M9N1"/>
<evidence type="ECO:0000313" key="1">
    <source>
        <dbReference type="EMBL" id="CDI04337.1"/>
    </source>
</evidence>
<dbReference type="EMBL" id="CBTJ020000108">
    <property type="protein sequence ID" value="CDI04337.1"/>
    <property type="molecule type" value="Genomic_DNA"/>
</dbReference>
<reference evidence="1" key="1">
    <citation type="submission" date="2013-07" db="EMBL/GenBank/DDBJ databases">
        <authorList>
            <person name="McIlroy S."/>
        </authorList>
    </citation>
    <scope>NUCLEOTIDE SEQUENCE [LARGE SCALE GENOMIC DNA]</scope>
    <source>
        <strain evidence="1">Run_A_D11</strain>
    </source>
</reference>
<evidence type="ECO:0000313" key="2">
    <source>
        <dbReference type="Proteomes" id="UP000035760"/>
    </source>
</evidence>
<dbReference type="Proteomes" id="UP000035760">
    <property type="component" value="Unassembled WGS sequence"/>
</dbReference>
<dbReference type="STRING" id="1400863.BN873_950020"/>
<sequence length="94" mass="10681">MCSFDLSKKGDAASPGDVDVPGGVLEKKQVRRTIFLILETPRLDETDASQRFYHRDANGALTWTAEGLRTFRRRFARFGIQIEVLQTFADYQLA</sequence>
<organism evidence="1 2">
    <name type="scientific">Candidatus Competibacter denitrificans Run_A_D11</name>
    <dbReference type="NCBI Taxonomy" id="1400863"/>
    <lineage>
        <taxon>Bacteria</taxon>
        <taxon>Pseudomonadati</taxon>
        <taxon>Pseudomonadota</taxon>
        <taxon>Gammaproteobacteria</taxon>
        <taxon>Candidatus Competibacteraceae</taxon>
        <taxon>Candidatus Competibacter</taxon>
    </lineage>
</organism>
<comment type="caution">
    <text evidence="1">The sequence shown here is derived from an EMBL/GenBank/DDBJ whole genome shotgun (WGS) entry which is preliminary data.</text>
</comment>
<accession>W6M9N1</accession>
<gene>
    <name evidence="1" type="ORF">BN873_950020</name>
</gene>
<keyword evidence="2" id="KW-1185">Reference proteome</keyword>
<proteinExistence type="predicted"/>